<dbReference type="EMBL" id="SJJY01000001">
    <property type="protein sequence ID" value="TCC27793.1"/>
    <property type="molecule type" value="Genomic_DNA"/>
</dbReference>
<protein>
    <submittedName>
        <fullName evidence="3">Uncharacterized protein</fullName>
    </submittedName>
</protein>
<dbReference type="Proteomes" id="UP000292385">
    <property type="component" value="Unassembled WGS sequence"/>
</dbReference>
<organism evidence="3 5">
    <name type="scientific">Kribbella speibonae</name>
    <dbReference type="NCBI Taxonomy" id="1572660"/>
    <lineage>
        <taxon>Bacteria</taxon>
        <taxon>Bacillati</taxon>
        <taxon>Actinomycetota</taxon>
        <taxon>Actinomycetes</taxon>
        <taxon>Propionibacteriales</taxon>
        <taxon>Kribbellaceae</taxon>
        <taxon>Kribbella</taxon>
    </lineage>
</organism>
<evidence type="ECO:0000313" key="2">
    <source>
        <dbReference type="EMBL" id="TCC27793.1"/>
    </source>
</evidence>
<dbReference type="AlphaFoldDB" id="A0A4R0ISD4"/>
<accession>A0A4R0ISD4</accession>
<feature type="region of interest" description="Disordered" evidence="1">
    <location>
        <begin position="102"/>
        <end position="125"/>
    </location>
</feature>
<evidence type="ECO:0000313" key="3">
    <source>
        <dbReference type="EMBL" id="TCC35344.1"/>
    </source>
</evidence>
<sequence length="140" mass="15721">MSWAVYAMRGPGGVRRLDDIPVDYEPPAVGLATDVVAKVREVVPDVDTSKPSWLALRSPEYDVEMTIGKGVEVRDITFYLNDGPRSIPIVMEISRQLGVTPYDTESGDFLTEESRPPVPPPMTADEIKMNKPKWWKFGRK</sequence>
<proteinExistence type="predicted"/>
<evidence type="ECO:0000256" key="1">
    <source>
        <dbReference type="SAM" id="MobiDB-lite"/>
    </source>
</evidence>
<keyword evidence="4" id="KW-1185">Reference proteome</keyword>
<gene>
    <name evidence="2" type="ORF">E0H58_07590</name>
    <name evidence="3" type="ORF">E0H92_21540</name>
</gene>
<dbReference type="RefSeq" id="WP_131295701.1">
    <property type="nucleotide sequence ID" value="NZ_SJJY01000001.1"/>
</dbReference>
<dbReference type="EMBL" id="SJKC01000003">
    <property type="protein sequence ID" value="TCC35344.1"/>
    <property type="molecule type" value="Genomic_DNA"/>
</dbReference>
<dbReference type="Proteomes" id="UP000294225">
    <property type="component" value="Unassembled WGS sequence"/>
</dbReference>
<evidence type="ECO:0000313" key="4">
    <source>
        <dbReference type="Proteomes" id="UP000292385"/>
    </source>
</evidence>
<reference evidence="4 5" key="1">
    <citation type="submission" date="2019-02" db="EMBL/GenBank/DDBJ databases">
        <title>Kribbella capetownensis sp. nov. and Kribbella speibonae sp. nov., isolated from soil.</title>
        <authorList>
            <person name="Curtis S.M."/>
            <person name="Norton I."/>
            <person name="Everest G.J."/>
            <person name="Meyers P.R."/>
        </authorList>
    </citation>
    <scope>NUCLEOTIDE SEQUENCE [LARGE SCALE GENOMIC DNA]</scope>
    <source>
        <strain evidence="2 4">SK5</strain>
        <strain evidence="3 5">YM55</strain>
    </source>
</reference>
<evidence type="ECO:0000313" key="5">
    <source>
        <dbReference type="Proteomes" id="UP000294225"/>
    </source>
</evidence>
<name>A0A4R0ISD4_9ACTN</name>
<comment type="caution">
    <text evidence="3">The sequence shown here is derived from an EMBL/GenBank/DDBJ whole genome shotgun (WGS) entry which is preliminary data.</text>
</comment>